<evidence type="ECO:0000256" key="3">
    <source>
        <dbReference type="ARBA" id="ARBA00009723"/>
    </source>
</evidence>
<dbReference type="STRING" id="1141098.A0A1Y2DV75"/>
<comment type="function">
    <text evidence="1">Catalyzes an early step in riboflavin biosynthesis, the NADPH-dependent reduction of the ribose side chain of 2,5-diamino-6-ribosylamino-4(3H)-pyrimidinone 5'-phosphate, yielding 2,5-diamino-6-ribitylamino-4(3H)-pyrimidinone 5'-phosphate.</text>
</comment>
<dbReference type="SUPFAM" id="SSF53597">
    <property type="entry name" value="Dihydrofolate reductase-like"/>
    <property type="match status" value="1"/>
</dbReference>
<dbReference type="FunCoup" id="A0A1Y2DV75">
    <property type="interactions" value="118"/>
</dbReference>
<dbReference type="Gene3D" id="3.40.430.10">
    <property type="entry name" value="Dihydrofolate Reductase, subunit A"/>
    <property type="match status" value="1"/>
</dbReference>
<keyword evidence="15" id="KW-1185">Reference proteome</keyword>
<evidence type="ECO:0000256" key="1">
    <source>
        <dbReference type="ARBA" id="ARBA00003555"/>
    </source>
</evidence>
<evidence type="ECO:0000256" key="12">
    <source>
        <dbReference type="ARBA" id="ARBA00049020"/>
    </source>
</evidence>
<dbReference type="AlphaFoldDB" id="A0A1Y2DV75"/>
<comment type="similarity">
    <text evidence="3">Belongs to the HTP reductase family.</text>
</comment>
<gene>
    <name evidence="14" type="ORF">BCR38DRAFT_223138</name>
</gene>
<dbReference type="EC" id="1.1.1.302" evidence="4"/>
<dbReference type="RefSeq" id="XP_040714830.1">
    <property type="nucleotide sequence ID" value="XM_040854265.1"/>
</dbReference>
<comment type="catalytic activity">
    <reaction evidence="12">
        <text>2,5-diamino-6-(1-D-ribitylamino)pyrimidin-4(3H)-one 5'-phosphate + NADP(+) = 2,5-diamino-6-(1-D-ribosylamino)pyrimidin-4(3H)-one 5'-phosphate + NADPH + H(+)</text>
        <dbReference type="Rhea" id="RHEA:27278"/>
        <dbReference type="ChEBI" id="CHEBI:15378"/>
        <dbReference type="ChEBI" id="CHEBI:57783"/>
        <dbReference type="ChEBI" id="CHEBI:58349"/>
        <dbReference type="ChEBI" id="CHEBI:58890"/>
        <dbReference type="ChEBI" id="CHEBI:59545"/>
        <dbReference type="EC" id="1.1.1.302"/>
    </reaction>
</comment>
<protein>
    <recommendedName>
        <fullName evidence="5">2,5-diamino-6-ribosylamino-4(3H)-pyrimidinone 5'-phosphate reductase</fullName>
        <ecNumber evidence="4">1.1.1.302</ecNumber>
    </recommendedName>
    <alternativeName>
        <fullName evidence="10">2,5-diamino-6-(5-phospho-D-ribosylamino)pyrimidin-4(3H)-one reductase</fullName>
    </alternativeName>
    <alternativeName>
        <fullName evidence="9">2,5-diamino-6-ribitylamino-4(3H)-pyrimidinone 5'-phosphate synthase</fullName>
    </alternativeName>
</protein>
<evidence type="ECO:0000313" key="14">
    <source>
        <dbReference type="EMBL" id="ORY63173.1"/>
    </source>
</evidence>
<accession>A0A1Y2DV75</accession>
<dbReference type="InterPro" id="IPR050765">
    <property type="entry name" value="Riboflavin_Biosynth_HTPR"/>
</dbReference>
<dbReference type="EMBL" id="MCFJ01000008">
    <property type="protein sequence ID" value="ORY63173.1"/>
    <property type="molecule type" value="Genomic_DNA"/>
</dbReference>
<proteinExistence type="inferred from homology"/>
<sequence length="269" mass="28499">MSEQTLTFPDHVANKLEPHLPRLGPDRVEMPAATSLLPFVTLTFATSLDSGLSLAPGTRTTLSGSPSKAMTHYLRSRHDAICIGVGTAVADDPGLNCRLDGAASQPRPIVIDPALRWNFSTESTVMRLARAGRGLAPFIITANCEPHASQKALLEGLGGKYLVLPPATLAKQRFQWDDILQVIAAQGLRSIMVEGGGEVINSLLEPQNAGHVGSVIVTIAPTWLGQGSVCVCPARRMGPDGQPVAAARLTEPHWIPLGEDVVLCGKLAK</sequence>
<evidence type="ECO:0000256" key="11">
    <source>
        <dbReference type="ARBA" id="ARBA00047550"/>
    </source>
</evidence>
<dbReference type="InterPro" id="IPR002734">
    <property type="entry name" value="RibDG_C"/>
</dbReference>
<evidence type="ECO:0000313" key="15">
    <source>
        <dbReference type="Proteomes" id="UP000193689"/>
    </source>
</evidence>
<dbReference type="Pfam" id="PF01872">
    <property type="entry name" value="RibD_C"/>
    <property type="match status" value="1"/>
</dbReference>
<dbReference type="GO" id="GO:0008703">
    <property type="term" value="F:5-amino-6-(5-phosphoribosylamino)uracil reductase activity"/>
    <property type="evidence" value="ECO:0007669"/>
    <property type="project" value="InterPro"/>
</dbReference>
<name>A0A1Y2DV75_9PEZI</name>
<evidence type="ECO:0000256" key="6">
    <source>
        <dbReference type="ARBA" id="ARBA00022619"/>
    </source>
</evidence>
<evidence type="ECO:0000256" key="5">
    <source>
        <dbReference type="ARBA" id="ARBA00015035"/>
    </source>
</evidence>
<dbReference type="GO" id="GO:0009231">
    <property type="term" value="P:riboflavin biosynthetic process"/>
    <property type="evidence" value="ECO:0007669"/>
    <property type="project" value="UniProtKB-KW"/>
</dbReference>
<evidence type="ECO:0000256" key="2">
    <source>
        <dbReference type="ARBA" id="ARBA00005104"/>
    </source>
</evidence>
<keyword evidence="6" id="KW-0686">Riboflavin biosynthesis</keyword>
<dbReference type="PANTHER" id="PTHR38011:SF7">
    <property type="entry name" value="2,5-DIAMINO-6-RIBOSYLAMINO-4(3H)-PYRIMIDINONE 5'-PHOSPHATE REDUCTASE"/>
    <property type="match status" value="1"/>
</dbReference>
<dbReference type="PANTHER" id="PTHR38011">
    <property type="entry name" value="DIHYDROFOLATE REDUCTASE FAMILY PROTEIN (AFU_ORTHOLOGUE AFUA_8G06820)"/>
    <property type="match status" value="1"/>
</dbReference>
<evidence type="ECO:0000256" key="4">
    <source>
        <dbReference type="ARBA" id="ARBA00012851"/>
    </source>
</evidence>
<dbReference type="OrthoDB" id="5432at2759"/>
<organism evidence="14 15">
    <name type="scientific">Pseudomassariella vexata</name>
    <dbReference type="NCBI Taxonomy" id="1141098"/>
    <lineage>
        <taxon>Eukaryota</taxon>
        <taxon>Fungi</taxon>
        <taxon>Dikarya</taxon>
        <taxon>Ascomycota</taxon>
        <taxon>Pezizomycotina</taxon>
        <taxon>Sordariomycetes</taxon>
        <taxon>Xylariomycetidae</taxon>
        <taxon>Amphisphaeriales</taxon>
        <taxon>Pseudomassariaceae</taxon>
        <taxon>Pseudomassariella</taxon>
    </lineage>
</organism>
<dbReference type="InParanoid" id="A0A1Y2DV75"/>
<keyword evidence="8" id="KW-0560">Oxidoreductase</keyword>
<reference evidence="14 15" key="1">
    <citation type="submission" date="2016-07" db="EMBL/GenBank/DDBJ databases">
        <title>Pervasive Adenine N6-methylation of Active Genes in Fungi.</title>
        <authorList>
            <consortium name="DOE Joint Genome Institute"/>
            <person name="Mondo S.J."/>
            <person name="Dannebaum R.O."/>
            <person name="Kuo R.C."/>
            <person name="Labutti K."/>
            <person name="Haridas S."/>
            <person name="Kuo A."/>
            <person name="Salamov A."/>
            <person name="Ahrendt S.R."/>
            <person name="Lipzen A."/>
            <person name="Sullivan W."/>
            <person name="Andreopoulos W.B."/>
            <person name="Clum A."/>
            <person name="Lindquist E."/>
            <person name="Daum C."/>
            <person name="Ramamoorthy G.K."/>
            <person name="Gryganskyi A."/>
            <person name="Culley D."/>
            <person name="Magnuson J.K."/>
            <person name="James T.Y."/>
            <person name="O'Malley M.A."/>
            <person name="Stajich J.E."/>
            <person name="Spatafora J.W."/>
            <person name="Visel A."/>
            <person name="Grigoriev I.V."/>
        </authorList>
    </citation>
    <scope>NUCLEOTIDE SEQUENCE [LARGE SCALE GENOMIC DNA]</scope>
    <source>
        <strain evidence="14 15">CBS 129021</strain>
    </source>
</reference>
<feature type="domain" description="Bacterial bifunctional deaminase-reductase C-terminal" evidence="13">
    <location>
        <begin position="38"/>
        <end position="262"/>
    </location>
</feature>
<evidence type="ECO:0000256" key="8">
    <source>
        <dbReference type="ARBA" id="ARBA00023002"/>
    </source>
</evidence>
<comment type="caution">
    <text evidence="14">The sequence shown here is derived from an EMBL/GenBank/DDBJ whole genome shotgun (WGS) entry which is preliminary data.</text>
</comment>
<evidence type="ECO:0000256" key="7">
    <source>
        <dbReference type="ARBA" id="ARBA00022857"/>
    </source>
</evidence>
<comment type="pathway">
    <text evidence="2">Cofactor biosynthesis; riboflavin biosynthesis.</text>
</comment>
<dbReference type="InterPro" id="IPR024072">
    <property type="entry name" value="DHFR-like_dom_sf"/>
</dbReference>
<comment type="catalytic activity">
    <reaction evidence="11">
        <text>2,5-diamino-6-(1-D-ribitylamino)pyrimidin-4(3H)-one 5'-phosphate + NAD(+) = 2,5-diamino-6-(1-D-ribosylamino)pyrimidin-4(3H)-one 5'-phosphate + NADH + H(+)</text>
        <dbReference type="Rhea" id="RHEA:27274"/>
        <dbReference type="ChEBI" id="CHEBI:15378"/>
        <dbReference type="ChEBI" id="CHEBI:57540"/>
        <dbReference type="ChEBI" id="CHEBI:57945"/>
        <dbReference type="ChEBI" id="CHEBI:58890"/>
        <dbReference type="ChEBI" id="CHEBI:59545"/>
        <dbReference type="EC" id="1.1.1.302"/>
    </reaction>
</comment>
<dbReference type="GeneID" id="63770477"/>
<keyword evidence="7" id="KW-0521">NADP</keyword>
<evidence type="ECO:0000256" key="10">
    <source>
        <dbReference type="ARBA" id="ARBA00031630"/>
    </source>
</evidence>
<dbReference type="Proteomes" id="UP000193689">
    <property type="component" value="Unassembled WGS sequence"/>
</dbReference>
<evidence type="ECO:0000256" key="9">
    <source>
        <dbReference type="ARBA" id="ARBA00030073"/>
    </source>
</evidence>
<evidence type="ECO:0000259" key="13">
    <source>
        <dbReference type="Pfam" id="PF01872"/>
    </source>
</evidence>